<sequence>MHTDDDNPLSAYTRSSEPHLVAAAKQHYPQQRQRQTAMGEGRVITRTRPSLTCIPCKRKKIKCDKQKPVCSQCGRSSATCFYETISAPASESGRSWGAGVKRARNGQSHAMVAQANGNVFQSQQDMDSDAQRGSRESTQGPTNHQLAGGEEMAMDMDMMMQWQSETANESHSEHRVPVGMHSDFGNMEAEMSNFLDETCPLFSAADLKEMENFYHTVHSPEFLREAAPCSAASAAAAVTTVPTPPATAGSSGSSTGPTVFNSSHLAPSLSGFPGPAESSTNTRKETRSVNKASVSVTNPLSPRHQQQQQHYQRHRSHQEEQRQQRASSTTSMDTLDFDDKAARPRRYIPRENEGTLATPAGNLLINNAPGHHVRFLGSPFWAWTSTSQKSLGNILLSSHLSQHQASQMHHCRQAELSRMMQSLPPKKMCDILLDSFLLGVQPLLPMVHVPSLRSRYDAFWSQFSRNRHTRSSSTPPMPDIMPALKEDPSFASLLWAVLYCGAVAAPPNLLARASFKVSDKWTFLSRLRSYVNQALHLSGQAKFPTLDGLVASILAQWCDPGVDQIIDMPPFIAQCVQAARVLGLHKDDALAAMSVTDAQTGRMAWQHVMELEILATVCSGACLAFLSSDESFDMPPPLKVTDIALDSVLTSSSSRILATGRLEMIRIMRRIIKVCYYTSSSSSKGSDNAASYPTKDDIKNLSKEIESFENIMDALIGLLNVRGQPEQGQISSLLLGANPLVHGELYTDNPRDITVPNAFYRIILTMMKFFVSVLFNRQFLQQRNLSNEQQNNDEGDDNVRMIWNLQLSNCVQLIRNYLDLSRLPAFVPYRWLCPGKVDCFQECMIVLNFLKEYPEAMSERQLLQYLLSEVFDMFDSRVQMAGMGSGTGSSTDDEYDSEQRKRQSGKTASWLVLRQLFDEVFNESQNGRDEPVGAAEDEDDEMESEDDAAMEDDGDESDHATFQLGQHRTSYPPPPTPMNSIILSPQPQHPRRLGQSFNTVDRPPPQQERRSRASTSTSASGTSNPDRDRRTQSNYPDVGQLRRGVSFQGEYPARRLRPHQSQDARYQEQERPYPTSRPYSTALASDGYETNNTTFTIPNGWIKQHPTRLSSPTNANMIARADGFGIQPITASSSSSSLRSAGKNSAKEPGLPHSLPWSLARPSTGINSSAVDEMPDEWLDVLS</sequence>
<dbReference type="SMART" id="SM00066">
    <property type="entry name" value="GAL4"/>
    <property type="match status" value="1"/>
</dbReference>
<dbReference type="Gene3D" id="4.10.240.10">
    <property type="entry name" value="Zn(2)-C6 fungal-type DNA-binding domain"/>
    <property type="match status" value="1"/>
</dbReference>
<dbReference type="SUPFAM" id="SSF57701">
    <property type="entry name" value="Zn2/Cys6 DNA-binding domain"/>
    <property type="match status" value="1"/>
</dbReference>
<gene>
    <name evidence="5" type="ORF">QBC37DRAFT_425546</name>
</gene>
<name>A0AAN6Y5C1_9PEZI</name>
<dbReference type="InterPro" id="IPR036864">
    <property type="entry name" value="Zn2-C6_fun-type_DNA-bd_sf"/>
</dbReference>
<comment type="caution">
    <text evidence="5">The sequence shown here is derived from an EMBL/GenBank/DDBJ whole genome shotgun (WGS) entry which is preliminary data.</text>
</comment>
<proteinExistence type="predicted"/>
<dbReference type="InterPro" id="IPR050613">
    <property type="entry name" value="Sec_Metabolite_Reg"/>
</dbReference>
<reference evidence="5" key="1">
    <citation type="journal article" date="2023" name="Mol. Phylogenet. Evol.">
        <title>Genome-scale phylogeny and comparative genomics of the fungal order Sordariales.</title>
        <authorList>
            <person name="Hensen N."/>
            <person name="Bonometti L."/>
            <person name="Westerberg I."/>
            <person name="Brannstrom I.O."/>
            <person name="Guillou S."/>
            <person name="Cros-Aarteil S."/>
            <person name="Calhoun S."/>
            <person name="Haridas S."/>
            <person name="Kuo A."/>
            <person name="Mondo S."/>
            <person name="Pangilinan J."/>
            <person name="Riley R."/>
            <person name="LaButti K."/>
            <person name="Andreopoulos B."/>
            <person name="Lipzen A."/>
            <person name="Chen C."/>
            <person name="Yan M."/>
            <person name="Daum C."/>
            <person name="Ng V."/>
            <person name="Clum A."/>
            <person name="Steindorff A."/>
            <person name="Ohm R.A."/>
            <person name="Martin F."/>
            <person name="Silar P."/>
            <person name="Natvig D.O."/>
            <person name="Lalanne C."/>
            <person name="Gautier V."/>
            <person name="Ament-Velasquez S.L."/>
            <person name="Kruys A."/>
            <person name="Hutchinson M.I."/>
            <person name="Powell A.J."/>
            <person name="Barry K."/>
            <person name="Miller A.N."/>
            <person name="Grigoriev I.V."/>
            <person name="Debuchy R."/>
            <person name="Gladieux P."/>
            <person name="Hiltunen Thoren M."/>
            <person name="Johannesson H."/>
        </authorList>
    </citation>
    <scope>NUCLEOTIDE SEQUENCE</scope>
    <source>
        <strain evidence="5">PSN293</strain>
    </source>
</reference>
<evidence type="ECO:0000313" key="6">
    <source>
        <dbReference type="Proteomes" id="UP001301769"/>
    </source>
</evidence>
<dbReference type="Pfam" id="PF00172">
    <property type="entry name" value="Zn_clus"/>
    <property type="match status" value="1"/>
</dbReference>
<feature type="compositionally biased region" description="Basic and acidic residues" evidence="3">
    <location>
        <begin position="337"/>
        <end position="353"/>
    </location>
</feature>
<feature type="compositionally biased region" description="Polar residues" evidence="3">
    <location>
        <begin position="289"/>
        <end position="300"/>
    </location>
</feature>
<dbReference type="PANTHER" id="PTHR31001">
    <property type="entry name" value="UNCHARACTERIZED TRANSCRIPTIONAL REGULATORY PROTEIN"/>
    <property type="match status" value="1"/>
</dbReference>
<feature type="compositionally biased region" description="Low complexity" evidence="3">
    <location>
        <begin position="1013"/>
        <end position="1023"/>
    </location>
</feature>
<dbReference type="EMBL" id="MU858133">
    <property type="protein sequence ID" value="KAK4212175.1"/>
    <property type="molecule type" value="Genomic_DNA"/>
</dbReference>
<dbReference type="InterPro" id="IPR001138">
    <property type="entry name" value="Zn2Cys6_DnaBD"/>
</dbReference>
<evidence type="ECO:0000313" key="5">
    <source>
        <dbReference type="EMBL" id="KAK4212175.1"/>
    </source>
</evidence>
<feature type="region of interest" description="Disordered" evidence="3">
    <location>
        <begin position="122"/>
        <end position="147"/>
    </location>
</feature>
<keyword evidence="6" id="KW-1185">Reference proteome</keyword>
<feature type="compositionally biased region" description="Polar residues" evidence="3">
    <location>
        <begin position="136"/>
        <end position="145"/>
    </location>
</feature>
<keyword evidence="2" id="KW-0539">Nucleus</keyword>
<dbReference type="GO" id="GO:0000981">
    <property type="term" value="F:DNA-binding transcription factor activity, RNA polymerase II-specific"/>
    <property type="evidence" value="ECO:0007669"/>
    <property type="project" value="InterPro"/>
</dbReference>
<feature type="domain" description="Zn(2)-C6 fungal-type" evidence="4">
    <location>
        <begin position="52"/>
        <end position="82"/>
    </location>
</feature>
<dbReference type="PANTHER" id="PTHR31001:SF40">
    <property type="entry name" value="ZN(II)2CYS6 TRANSCRIPTION FACTOR (EUROFUNG)"/>
    <property type="match status" value="1"/>
</dbReference>
<protein>
    <recommendedName>
        <fullName evidence="4">Zn(2)-C6 fungal-type domain-containing protein</fullName>
    </recommendedName>
</protein>
<dbReference type="Proteomes" id="UP001301769">
    <property type="component" value="Unassembled WGS sequence"/>
</dbReference>
<comment type="subcellular location">
    <subcellularLocation>
        <location evidence="1">Nucleus</location>
    </subcellularLocation>
</comment>
<evidence type="ECO:0000256" key="2">
    <source>
        <dbReference type="ARBA" id="ARBA00023242"/>
    </source>
</evidence>
<evidence type="ECO:0000259" key="4">
    <source>
        <dbReference type="PROSITE" id="PS50048"/>
    </source>
</evidence>
<accession>A0AAN6Y5C1</accession>
<feature type="compositionally biased region" description="Low complexity" evidence="3">
    <location>
        <begin position="241"/>
        <end position="258"/>
    </location>
</feature>
<feature type="region of interest" description="Disordered" evidence="3">
    <location>
        <begin position="922"/>
        <end position="1079"/>
    </location>
</feature>
<feature type="compositionally biased region" description="Acidic residues" evidence="3">
    <location>
        <begin position="1173"/>
        <end position="1183"/>
    </location>
</feature>
<organism evidence="5 6">
    <name type="scientific">Rhypophila decipiens</name>
    <dbReference type="NCBI Taxonomy" id="261697"/>
    <lineage>
        <taxon>Eukaryota</taxon>
        <taxon>Fungi</taxon>
        <taxon>Dikarya</taxon>
        <taxon>Ascomycota</taxon>
        <taxon>Pezizomycotina</taxon>
        <taxon>Sordariomycetes</taxon>
        <taxon>Sordariomycetidae</taxon>
        <taxon>Sordariales</taxon>
        <taxon>Naviculisporaceae</taxon>
        <taxon>Rhypophila</taxon>
    </lineage>
</organism>
<feature type="compositionally biased region" description="Acidic residues" evidence="3">
    <location>
        <begin position="935"/>
        <end position="956"/>
    </location>
</feature>
<feature type="region of interest" description="Disordered" evidence="3">
    <location>
        <begin position="882"/>
        <end position="902"/>
    </location>
</feature>
<feature type="region of interest" description="Disordered" evidence="3">
    <location>
        <begin position="241"/>
        <end position="354"/>
    </location>
</feature>
<dbReference type="GO" id="GO:0005634">
    <property type="term" value="C:nucleus"/>
    <property type="evidence" value="ECO:0007669"/>
    <property type="project" value="UniProtKB-SubCell"/>
</dbReference>
<dbReference type="PROSITE" id="PS00463">
    <property type="entry name" value="ZN2_CY6_FUNGAL_1"/>
    <property type="match status" value="1"/>
</dbReference>
<dbReference type="PROSITE" id="PS50048">
    <property type="entry name" value="ZN2_CY6_FUNGAL_2"/>
    <property type="match status" value="1"/>
</dbReference>
<feature type="region of interest" description="Disordered" evidence="3">
    <location>
        <begin position="1130"/>
        <end position="1183"/>
    </location>
</feature>
<evidence type="ECO:0000256" key="1">
    <source>
        <dbReference type="ARBA" id="ARBA00004123"/>
    </source>
</evidence>
<dbReference type="AlphaFoldDB" id="A0AAN6Y5C1"/>
<reference evidence="5" key="2">
    <citation type="submission" date="2023-05" db="EMBL/GenBank/DDBJ databases">
        <authorList>
            <consortium name="Lawrence Berkeley National Laboratory"/>
            <person name="Steindorff A."/>
            <person name="Hensen N."/>
            <person name="Bonometti L."/>
            <person name="Westerberg I."/>
            <person name="Brannstrom I.O."/>
            <person name="Guillou S."/>
            <person name="Cros-Aarteil S."/>
            <person name="Calhoun S."/>
            <person name="Haridas S."/>
            <person name="Kuo A."/>
            <person name="Mondo S."/>
            <person name="Pangilinan J."/>
            <person name="Riley R."/>
            <person name="Labutti K."/>
            <person name="Andreopoulos B."/>
            <person name="Lipzen A."/>
            <person name="Chen C."/>
            <person name="Yanf M."/>
            <person name="Daum C."/>
            <person name="Ng V."/>
            <person name="Clum A."/>
            <person name="Ohm R."/>
            <person name="Martin F."/>
            <person name="Silar P."/>
            <person name="Natvig D."/>
            <person name="Lalanne C."/>
            <person name="Gautier V."/>
            <person name="Ament-Velasquez S.L."/>
            <person name="Kruys A."/>
            <person name="Hutchinson M.I."/>
            <person name="Powell A.J."/>
            <person name="Barry K."/>
            <person name="Miller A.N."/>
            <person name="Grigoriev I.V."/>
            <person name="Debuchy R."/>
            <person name="Gladieux P."/>
            <person name="Thoren M.H."/>
            <person name="Johannesson H."/>
        </authorList>
    </citation>
    <scope>NUCLEOTIDE SEQUENCE</scope>
    <source>
        <strain evidence="5">PSN293</strain>
    </source>
</reference>
<feature type="compositionally biased region" description="Basic and acidic residues" evidence="3">
    <location>
        <begin position="1060"/>
        <end position="1071"/>
    </location>
</feature>
<dbReference type="GO" id="GO:0008270">
    <property type="term" value="F:zinc ion binding"/>
    <property type="evidence" value="ECO:0007669"/>
    <property type="project" value="InterPro"/>
</dbReference>
<dbReference type="CDD" id="cd00067">
    <property type="entry name" value="GAL4"/>
    <property type="match status" value="1"/>
</dbReference>
<evidence type="ECO:0000256" key="3">
    <source>
        <dbReference type="SAM" id="MobiDB-lite"/>
    </source>
</evidence>
<dbReference type="CDD" id="cd12148">
    <property type="entry name" value="fungal_TF_MHR"/>
    <property type="match status" value="1"/>
</dbReference>